<name>A0ABN0Y0B7_9CAUL</name>
<organism evidence="3 4">
    <name type="scientific">Brevundimonas terrae</name>
    <dbReference type="NCBI Taxonomy" id="363631"/>
    <lineage>
        <taxon>Bacteria</taxon>
        <taxon>Pseudomonadati</taxon>
        <taxon>Pseudomonadota</taxon>
        <taxon>Alphaproteobacteria</taxon>
        <taxon>Caulobacterales</taxon>
        <taxon>Caulobacteraceae</taxon>
        <taxon>Brevundimonas</taxon>
    </lineage>
</organism>
<dbReference type="RefSeq" id="WP_167178393.1">
    <property type="nucleotide sequence ID" value="NZ_BAAAEJ010000002.1"/>
</dbReference>
<keyword evidence="1" id="KW-0472">Membrane</keyword>
<dbReference type="Pfam" id="PF07811">
    <property type="entry name" value="TadE"/>
    <property type="match status" value="1"/>
</dbReference>
<dbReference type="EMBL" id="BAAAEJ010000002">
    <property type="protein sequence ID" value="GAA0378226.1"/>
    <property type="molecule type" value="Genomic_DNA"/>
</dbReference>
<dbReference type="Proteomes" id="UP001500791">
    <property type="component" value="Unassembled WGS sequence"/>
</dbReference>
<sequence>MKVFRTRDARTARMTSREGATAVEFALVAIPFFGLLLAILEVAIILSVSALLETAVLNSGRLIRTGQLPQDATAADFKKEICGRMAFFESACLSRIEIDVQPVASFTNPGISDPVVDGEFKPENLKFNIGTARSFMLMRVWYKQPIVSPFLGHAMIRLGNGDTILHAATAFRNEPF</sequence>
<keyword evidence="4" id="KW-1185">Reference proteome</keyword>
<reference evidence="3 4" key="1">
    <citation type="journal article" date="2019" name="Int. J. Syst. Evol. Microbiol.">
        <title>The Global Catalogue of Microorganisms (GCM) 10K type strain sequencing project: providing services to taxonomists for standard genome sequencing and annotation.</title>
        <authorList>
            <consortium name="The Broad Institute Genomics Platform"/>
            <consortium name="The Broad Institute Genome Sequencing Center for Infectious Disease"/>
            <person name="Wu L."/>
            <person name="Ma J."/>
        </authorList>
    </citation>
    <scope>NUCLEOTIDE SEQUENCE [LARGE SCALE GENOMIC DNA]</scope>
    <source>
        <strain evidence="3 4">JCM 13476</strain>
    </source>
</reference>
<protein>
    <submittedName>
        <fullName evidence="3">Pilus assembly protein</fullName>
    </submittedName>
</protein>
<proteinExistence type="predicted"/>
<dbReference type="InterPro" id="IPR012495">
    <property type="entry name" value="TadE-like_dom"/>
</dbReference>
<comment type="caution">
    <text evidence="3">The sequence shown here is derived from an EMBL/GenBank/DDBJ whole genome shotgun (WGS) entry which is preliminary data.</text>
</comment>
<evidence type="ECO:0000313" key="3">
    <source>
        <dbReference type="EMBL" id="GAA0378226.1"/>
    </source>
</evidence>
<accession>A0ABN0Y0B7</accession>
<feature type="domain" description="TadE-like" evidence="2">
    <location>
        <begin position="19"/>
        <end position="58"/>
    </location>
</feature>
<feature type="transmembrane region" description="Helical" evidence="1">
    <location>
        <begin position="21"/>
        <end position="52"/>
    </location>
</feature>
<evidence type="ECO:0000313" key="4">
    <source>
        <dbReference type="Proteomes" id="UP001500791"/>
    </source>
</evidence>
<evidence type="ECO:0000256" key="1">
    <source>
        <dbReference type="SAM" id="Phobius"/>
    </source>
</evidence>
<evidence type="ECO:0000259" key="2">
    <source>
        <dbReference type="Pfam" id="PF07811"/>
    </source>
</evidence>
<keyword evidence="1" id="KW-1133">Transmembrane helix</keyword>
<keyword evidence="1" id="KW-0812">Transmembrane</keyword>
<gene>
    <name evidence="3" type="ORF">GCM10009093_01650</name>
</gene>